<sequence>MQFSLTVDMDALTGEPEAELSRILRYWAGNLKHYELVEGTHETLSDSAYVPVGQWRIEPSPA</sequence>
<dbReference type="Proteomes" id="UP000058305">
    <property type="component" value="Chromosome"/>
</dbReference>
<reference evidence="2" key="2">
    <citation type="submission" date="2016-01" db="EMBL/GenBank/DDBJ databases">
        <title>First complete genome sequence of a species in the genus Microterricola, an extremophilic cold active enzyme producing strain ERGS5:02 isolated from Sikkim Himalaya.</title>
        <authorList>
            <person name="Kumar R."/>
            <person name="Singh D."/>
            <person name="Swarnkar M.K."/>
        </authorList>
    </citation>
    <scope>NUCLEOTIDE SEQUENCE [LARGE SCALE GENOMIC DNA]</scope>
    <source>
        <strain evidence="2">ERGS5:02</strain>
    </source>
</reference>
<proteinExistence type="predicted"/>
<keyword evidence="2" id="KW-1185">Reference proteome</keyword>
<reference evidence="1 2" key="1">
    <citation type="journal article" date="2016" name="J. Biotechnol.">
        <title>First complete genome sequence of a species in the genus Microterricola, an extremophilic cold active enzyme producing bacterial strain ERGS5:02 isolated from Sikkim Himalaya.</title>
        <authorList>
            <person name="Himanshu"/>
            <person name="Swarnkar M.K."/>
            <person name="Singh D."/>
            <person name="Kumar R."/>
        </authorList>
    </citation>
    <scope>NUCLEOTIDE SEQUENCE [LARGE SCALE GENOMIC DNA]</scope>
    <source>
        <strain evidence="1 2">ERGS5:02</strain>
    </source>
</reference>
<dbReference type="EMBL" id="CP014145">
    <property type="protein sequence ID" value="AMB59033.1"/>
    <property type="molecule type" value="Genomic_DNA"/>
</dbReference>
<evidence type="ECO:0000313" key="1">
    <source>
        <dbReference type="EMBL" id="AMB59033.1"/>
    </source>
</evidence>
<dbReference type="AlphaFoldDB" id="A0A0X8E2S8"/>
<name>A0A0X8E2S8_9MICO</name>
<dbReference type="OrthoDB" id="4558101at2"/>
<dbReference type="KEGG" id="mvd:AWU67_09385"/>
<organism evidence="1 2">
    <name type="scientific">Microterricola viridarii</name>
    <dbReference type="NCBI Taxonomy" id="412690"/>
    <lineage>
        <taxon>Bacteria</taxon>
        <taxon>Bacillati</taxon>
        <taxon>Actinomycetota</taxon>
        <taxon>Actinomycetes</taxon>
        <taxon>Micrococcales</taxon>
        <taxon>Microbacteriaceae</taxon>
        <taxon>Microterricola</taxon>
    </lineage>
</organism>
<accession>A0A0X8E2S8</accession>
<dbReference type="RefSeq" id="WP_067228196.1">
    <property type="nucleotide sequence ID" value="NZ_CP014145.1"/>
</dbReference>
<gene>
    <name evidence="1" type="ORF">AWU67_09385</name>
</gene>
<evidence type="ECO:0000313" key="2">
    <source>
        <dbReference type="Proteomes" id="UP000058305"/>
    </source>
</evidence>
<protein>
    <submittedName>
        <fullName evidence="1">Uncharacterized protein</fullName>
    </submittedName>
</protein>